<dbReference type="InterPro" id="IPR042088">
    <property type="entry name" value="OligoPept_F_C"/>
</dbReference>
<dbReference type="PANTHER" id="PTHR11804:SF84">
    <property type="entry name" value="SACCHAROLYSIN"/>
    <property type="match status" value="1"/>
</dbReference>
<keyword evidence="4 6" id="KW-0862">Zinc</keyword>
<sequence length="598" mass="68737">MTQVLKRSEVPKESVWRLEDLFPNQAAWNDEYAKVKKLIGDAAEFQGKLKDAATIARCFALEDEISLHTERLYVYANMHHHEDTAEPEFQALSEKSKKLSVEVGEALSFITPEILSLSEDALRGLIADSSLAKYKRTLEEMLRQKPHVLSKNEESLLAQVGNVSQAPGTIFNMMNNADMKFPKIKNDKGEEADLTHGSYIQFLESRNPEVRRNAFKAVYETYGKWKNTLASTLSANVTKNVFYAKARKYPSALEASLYGDNIPKSVYENLISTIHENLPLMHRYMALRKKLLKVEELHMYDLFTPLVEEFDMDITYDEAKKTVYDSLSPLGEDYRKALKEGFENHWIDVYENEGKRSGAYSWGAYGTHPYVLLNHKDNLNSMFTLTHEMGHALHSYYSDENNEYRDAQYTIFLAEVASTLNEALLMHYLLEKSTDPKEKMYLLTYYADQFRTTVFRQTMFAEFEKIIHEKAEQGEALTPQELSKIYYDLNVKYYGNEMVVDKDIEMEWARIPHFYNSFYVYKYATGFSAATSFAKQIIDEGAPAVDRYLGFLKSGGSDFSINILKKAGVDMSSPEPIRQAMSVFEGLIEQMEQMTASK</sequence>
<dbReference type="GO" id="GO:0006518">
    <property type="term" value="P:peptide metabolic process"/>
    <property type="evidence" value="ECO:0007669"/>
    <property type="project" value="TreeGrafter"/>
</dbReference>
<dbReference type="Pfam" id="PF08439">
    <property type="entry name" value="Peptidase_M3_N"/>
    <property type="match status" value="1"/>
</dbReference>
<feature type="domain" description="Oligopeptidase F N-terminal" evidence="8">
    <location>
        <begin position="113"/>
        <end position="181"/>
    </location>
</feature>
<comment type="cofactor">
    <cofactor evidence="6">
        <name>Zn(2+)</name>
        <dbReference type="ChEBI" id="CHEBI:29105"/>
    </cofactor>
    <text evidence="6">Binds 1 zinc ion.</text>
</comment>
<proteinExistence type="inferred from homology"/>
<dbReference type="GO" id="GO:0006508">
    <property type="term" value="P:proteolysis"/>
    <property type="evidence" value="ECO:0007669"/>
    <property type="project" value="UniProtKB-KW"/>
</dbReference>
<evidence type="ECO:0000256" key="1">
    <source>
        <dbReference type="ARBA" id="ARBA00022670"/>
    </source>
</evidence>
<evidence type="ECO:0000313" key="9">
    <source>
        <dbReference type="EMBL" id="AYQ75459.1"/>
    </source>
</evidence>
<dbReference type="EC" id="3.4.24.-" evidence="6"/>
<dbReference type="CDD" id="cd09608">
    <property type="entry name" value="M3B_PepF"/>
    <property type="match status" value="1"/>
</dbReference>
<keyword evidence="3 6" id="KW-0378">Hydrolase</keyword>
<dbReference type="Proteomes" id="UP000269097">
    <property type="component" value="Chromosome"/>
</dbReference>
<dbReference type="EMBL" id="CP033433">
    <property type="protein sequence ID" value="AYQ75459.1"/>
    <property type="molecule type" value="Genomic_DNA"/>
</dbReference>
<comment type="function">
    <text evidence="6">Has oligopeptidase activity and degrades a variety of small bioactive peptides.</text>
</comment>
<evidence type="ECO:0000256" key="3">
    <source>
        <dbReference type="ARBA" id="ARBA00022801"/>
    </source>
</evidence>
<dbReference type="AlphaFoldDB" id="A0A3G3K6S3"/>
<dbReference type="RefSeq" id="WP_123043540.1">
    <property type="nucleotide sequence ID" value="NZ_CP033433.1"/>
</dbReference>
<feature type="domain" description="Peptidase M3A/M3B catalytic" evidence="7">
    <location>
        <begin position="202"/>
        <end position="582"/>
    </location>
</feature>
<dbReference type="InterPro" id="IPR004438">
    <property type="entry name" value="Peptidase_M3B"/>
</dbReference>
<name>A0A3G3K6S3_9BACL</name>
<keyword evidence="1 6" id="KW-0645">Protease</keyword>
<dbReference type="KEGG" id="coh:EAV92_03175"/>
<dbReference type="InterPro" id="IPR045090">
    <property type="entry name" value="Pept_M3A_M3B"/>
</dbReference>
<dbReference type="InterPro" id="IPR013647">
    <property type="entry name" value="OligopepF_N_dom"/>
</dbReference>
<evidence type="ECO:0000256" key="5">
    <source>
        <dbReference type="ARBA" id="ARBA00023049"/>
    </source>
</evidence>
<accession>A0A3G3K6S3</accession>
<protein>
    <recommendedName>
        <fullName evidence="6">Oligopeptidase F</fullName>
        <ecNumber evidence="6">3.4.24.-</ecNumber>
    </recommendedName>
</protein>
<dbReference type="NCBIfam" id="TIGR00181">
    <property type="entry name" value="pepF"/>
    <property type="match status" value="1"/>
</dbReference>
<gene>
    <name evidence="9" type="primary">pepF</name>
    <name evidence="9" type="ORF">EAV92_03175</name>
</gene>
<comment type="similarity">
    <text evidence="6">Belongs to the peptidase M3B family.</text>
</comment>
<dbReference type="Gene3D" id="1.20.140.70">
    <property type="entry name" value="Oligopeptidase f, N-terminal domain"/>
    <property type="match status" value="1"/>
</dbReference>
<reference evidence="9 10" key="1">
    <citation type="submission" date="2018-10" db="EMBL/GenBank/DDBJ databases">
        <title>Genome Sequence of Cohnella sp.</title>
        <authorList>
            <person name="Srinivasan S."/>
            <person name="Kim M.K."/>
        </authorList>
    </citation>
    <scope>NUCLEOTIDE SEQUENCE [LARGE SCALE GENOMIC DNA]</scope>
    <source>
        <strain evidence="9 10">18JY8-7</strain>
    </source>
</reference>
<dbReference type="Gene3D" id="1.10.287.830">
    <property type="entry name" value="putative peptidase helix hairpin domain like"/>
    <property type="match status" value="1"/>
</dbReference>
<dbReference type="PANTHER" id="PTHR11804">
    <property type="entry name" value="PROTEASE M3 THIMET OLIGOPEPTIDASE-RELATED"/>
    <property type="match status" value="1"/>
</dbReference>
<keyword evidence="5 6" id="KW-0482">Metalloprotease</keyword>
<dbReference type="SUPFAM" id="SSF55486">
    <property type="entry name" value="Metalloproteases ('zincins'), catalytic domain"/>
    <property type="match status" value="1"/>
</dbReference>
<evidence type="ECO:0000256" key="6">
    <source>
        <dbReference type="RuleBase" id="RU368091"/>
    </source>
</evidence>
<keyword evidence="10" id="KW-1185">Reference proteome</keyword>
<keyword evidence="2 6" id="KW-0479">Metal-binding</keyword>
<dbReference type="Pfam" id="PF01432">
    <property type="entry name" value="Peptidase_M3"/>
    <property type="match status" value="1"/>
</dbReference>
<dbReference type="GO" id="GO:0046872">
    <property type="term" value="F:metal ion binding"/>
    <property type="evidence" value="ECO:0007669"/>
    <property type="project" value="UniProtKB-UniRule"/>
</dbReference>
<evidence type="ECO:0000256" key="2">
    <source>
        <dbReference type="ARBA" id="ARBA00022723"/>
    </source>
</evidence>
<evidence type="ECO:0000256" key="4">
    <source>
        <dbReference type="ARBA" id="ARBA00022833"/>
    </source>
</evidence>
<evidence type="ECO:0000259" key="8">
    <source>
        <dbReference type="Pfam" id="PF08439"/>
    </source>
</evidence>
<dbReference type="Gene3D" id="1.10.1370.20">
    <property type="entry name" value="Oligoendopeptidase f, C-terminal domain"/>
    <property type="match status" value="1"/>
</dbReference>
<evidence type="ECO:0000259" key="7">
    <source>
        <dbReference type="Pfam" id="PF01432"/>
    </source>
</evidence>
<evidence type="ECO:0000313" key="10">
    <source>
        <dbReference type="Proteomes" id="UP000269097"/>
    </source>
</evidence>
<organism evidence="9 10">
    <name type="scientific">Cohnella candidum</name>
    <dbReference type="NCBI Taxonomy" id="2674991"/>
    <lineage>
        <taxon>Bacteria</taxon>
        <taxon>Bacillati</taxon>
        <taxon>Bacillota</taxon>
        <taxon>Bacilli</taxon>
        <taxon>Bacillales</taxon>
        <taxon>Paenibacillaceae</taxon>
        <taxon>Cohnella</taxon>
    </lineage>
</organism>
<dbReference type="GO" id="GO:0004222">
    <property type="term" value="F:metalloendopeptidase activity"/>
    <property type="evidence" value="ECO:0007669"/>
    <property type="project" value="UniProtKB-UniRule"/>
</dbReference>
<dbReference type="InterPro" id="IPR001567">
    <property type="entry name" value="Pept_M3A_M3B_dom"/>
</dbReference>